<proteinExistence type="predicted"/>
<gene>
    <name evidence="1" type="ORF">ElyMa_006487600</name>
</gene>
<comment type="caution">
    <text evidence="1">The sequence shown here is derived from an EMBL/GenBank/DDBJ whole genome shotgun (WGS) entry which is preliminary data.</text>
</comment>
<dbReference type="Proteomes" id="UP000762676">
    <property type="component" value="Unassembled WGS sequence"/>
</dbReference>
<organism evidence="1 2">
    <name type="scientific">Elysia marginata</name>
    <dbReference type="NCBI Taxonomy" id="1093978"/>
    <lineage>
        <taxon>Eukaryota</taxon>
        <taxon>Metazoa</taxon>
        <taxon>Spiralia</taxon>
        <taxon>Lophotrochozoa</taxon>
        <taxon>Mollusca</taxon>
        <taxon>Gastropoda</taxon>
        <taxon>Heterobranchia</taxon>
        <taxon>Euthyneura</taxon>
        <taxon>Panpulmonata</taxon>
        <taxon>Sacoglossa</taxon>
        <taxon>Placobranchoidea</taxon>
        <taxon>Plakobranchidae</taxon>
        <taxon>Elysia</taxon>
    </lineage>
</organism>
<protein>
    <submittedName>
        <fullName evidence="1">Uncharacterized protein</fullName>
    </submittedName>
</protein>
<name>A0AAV4I630_9GAST</name>
<dbReference type="AlphaFoldDB" id="A0AAV4I630"/>
<sequence length="126" mass="14158">MAEQKGDAPYQAVMQRVRQVSECQVNRETIDDLRRWIAEMRAAKLKIETADTGTCLVDNTRHRNLAELKELAETCVSEAQSLQHAYLNHLEQRHPVFGTGRVVDSGYGGSQTMSQIINGELGNICR</sequence>
<reference evidence="1 2" key="1">
    <citation type="journal article" date="2021" name="Elife">
        <title>Chloroplast acquisition without the gene transfer in kleptoplastic sea slugs, Plakobranchus ocellatus.</title>
        <authorList>
            <person name="Maeda T."/>
            <person name="Takahashi S."/>
            <person name="Yoshida T."/>
            <person name="Shimamura S."/>
            <person name="Takaki Y."/>
            <person name="Nagai Y."/>
            <person name="Toyoda A."/>
            <person name="Suzuki Y."/>
            <person name="Arimoto A."/>
            <person name="Ishii H."/>
            <person name="Satoh N."/>
            <person name="Nishiyama T."/>
            <person name="Hasebe M."/>
            <person name="Maruyama T."/>
            <person name="Minagawa J."/>
            <person name="Obokata J."/>
            <person name="Shigenobu S."/>
        </authorList>
    </citation>
    <scope>NUCLEOTIDE SEQUENCE [LARGE SCALE GENOMIC DNA]</scope>
</reference>
<evidence type="ECO:0000313" key="2">
    <source>
        <dbReference type="Proteomes" id="UP000762676"/>
    </source>
</evidence>
<accession>A0AAV4I630</accession>
<keyword evidence="2" id="KW-1185">Reference proteome</keyword>
<dbReference type="EMBL" id="BMAT01013026">
    <property type="protein sequence ID" value="GFS04131.1"/>
    <property type="molecule type" value="Genomic_DNA"/>
</dbReference>
<evidence type="ECO:0000313" key="1">
    <source>
        <dbReference type="EMBL" id="GFS04131.1"/>
    </source>
</evidence>